<accession>A0A816VHB9</accession>
<keyword evidence="4" id="KW-1185">Reference proteome</keyword>
<dbReference type="Proteomes" id="UP000663866">
    <property type="component" value="Unassembled WGS sequence"/>
</dbReference>
<name>A0A816VHB9_9BILA</name>
<dbReference type="AlphaFoldDB" id="A0A816VHB9"/>
<proteinExistence type="predicted"/>
<sequence>MNELAKDITIMSKDVGKLIEALCGMKKDDQETLIKISQELKKIIENSPTKKIERNKKKEKQVDKKVSEEGMIKGAIQYIYHKYKDTTDNPVFQMNFKPIFDLNKSINEDGLKSVLNINETMKQMEQLSKDFEGLSLLPKFVNSQISYLVKLEK</sequence>
<dbReference type="EMBL" id="CAJOBG010045038">
    <property type="protein sequence ID" value="CAF4441017.1"/>
    <property type="molecule type" value="Genomic_DNA"/>
</dbReference>
<feature type="non-terminal residue" evidence="1">
    <location>
        <position position="153"/>
    </location>
</feature>
<evidence type="ECO:0000313" key="1">
    <source>
        <dbReference type="EMBL" id="CAF2125580.1"/>
    </source>
</evidence>
<dbReference type="Proteomes" id="UP000663856">
    <property type="component" value="Unassembled WGS sequence"/>
</dbReference>
<gene>
    <name evidence="2" type="ORF">OVN521_LOCUS37301</name>
    <name evidence="1" type="ORF">WKI299_LOCUS25242</name>
</gene>
<reference evidence="1" key="1">
    <citation type="submission" date="2021-02" db="EMBL/GenBank/DDBJ databases">
        <authorList>
            <person name="Nowell W R."/>
        </authorList>
    </citation>
    <scope>NUCLEOTIDE SEQUENCE</scope>
</reference>
<evidence type="ECO:0000313" key="4">
    <source>
        <dbReference type="Proteomes" id="UP000663866"/>
    </source>
</evidence>
<evidence type="ECO:0000313" key="3">
    <source>
        <dbReference type="Proteomes" id="UP000663856"/>
    </source>
</evidence>
<comment type="caution">
    <text evidence="1">The sequence shown here is derived from an EMBL/GenBank/DDBJ whole genome shotgun (WGS) entry which is preliminary data.</text>
</comment>
<protein>
    <submittedName>
        <fullName evidence="1">Uncharacterized protein</fullName>
    </submittedName>
</protein>
<organism evidence="1 3">
    <name type="scientific">Rotaria magnacalcarata</name>
    <dbReference type="NCBI Taxonomy" id="392030"/>
    <lineage>
        <taxon>Eukaryota</taxon>
        <taxon>Metazoa</taxon>
        <taxon>Spiralia</taxon>
        <taxon>Gnathifera</taxon>
        <taxon>Rotifera</taxon>
        <taxon>Eurotatoria</taxon>
        <taxon>Bdelloidea</taxon>
        <taxon>Philodinida</taxon>
        <taxon>Philodinidae</taxon>
        <taxon>Rotaria</taxon>
    </lineage>
</organism>
<dbReference type="EMBL" id="CAJNRF010010888">
    <property type="protein sequence ID" value="CAF2125580.1"/>
    <property type="molecule type" value="Genomic_DNA"/>
</dbReference>
<evidence type="ECO:0000313" key="2">
    <source>
        <dbReference type="EMBL" id="CAF4441017.1"/>
    </source>
</evidence>